<keyword evidence="6" id="KW-1185">Reference proteome</keyword>
<dbReference type="Gene3D" id="1.10.10.60">
    <property type="entry name" value="Homeodomain-like"/>
    <property type="match status" value="2"/>
</dbReference>
<dbReference type="SUPFAM" id="SSF46689">
    <property type="entry name" value="Homeodomain-like"/>
    <property type="match status" value="2"/>
</dbReference>
<comment type="caution">
    <text evidence="5">The sequence shown here is derived from an EMBL/GenBank/DDBJ whole genome shotgun (WGS) entry which is preliminary data.</text>
</comment>
<evidence type="ECO:0000259" key="4">
    <source>
        <dbReference type="PROSITE" id="PS01124"/>
    </source>
</evidence>
<keyword evidence="2" id="KW-0238">DNA-binding</keyword>
<dbReference type="PANTHER" id="PTHR46796">
    <property type="entry name" value="HTH-TYPE TRANSCRIPTIONAL ACTIVATOR RHAS-RELATED"/>
    <property type="match status" value="1"/>
</dbReference>
<keyword evidence="3" id="KW-0804">Transcription</keyword>
<dbReference type="Pfam" id="PF12833">
    <property type="entry name" value="HTH_18"/>
    <property type="match status" value="1"/>
</dbReference>
<feature type="domain" description="HTH araC/xylS-type" evidence="4">
    <location>
        <begin position="211"/>
        <end position="309"/>
    </location>
</feature>
<gene>
    <name evidence="5" type="ORF">GCM10022214_34150</name>
</gene>
<dbReference type="SMART" id="SM00342">
    <property type="entry name" value="HTH_ARAC"/>
    <property type="match status" value="1"/>
</dbReference>
<evidence type="ECO:0000256" key="2">
    <source>
        <dbReference type="ARBA" id="ARBA00023125"/>
    </source>
</evidence>
<sequence length="309" mass="34386">MFVLEFRAGSTLGCMVFDSVHFDFQPYAGIDMDRYVRRTRCSWDVGWRSLLVQRFDHAPVVEDLELPGTADLHLVLAEAGHAEMETRTGGRWSRHTWSPGRLELSVPGRPALRRYRADGPMRSVQVHIPWGTVERTAAQLGGHAVDYESMAASVAAGDPLIDEIMRALGTADEVGDLYAESAAAFLAVRLLTHHRGRSDPRVPVRDDTRVRAVIALMRDRLAEPLTLADLAGEVYLSVYHLVRVFKAATGETPHRYLTRLRIEEAQRLLRNSDLPIAEIAPRCGFASPGALSAAFLRETGMRPSAYRNS</sequence>
<dbReference type="Proteomes" id="UP001500683">
    <property type="component" value="Unassembled WGS sequence"/>
</dbReference>
<dbReference type="EMBL" id="BAAAZG010000019">
    <property type="protein sequence ID" value="GAA4074509.1"/>
    <property type="molecule type" value="Genomic_DNA"/>
</dbReference>
<dbReference type="PROSITE" id="PS01124">
    <property type="entry name" value="HTH_ARAC_FAMILY_2"/>
    <property type="match status" value="1"/>
</dbReference>
<evidence type="ECO:0000256" key="1">
    <source>
        <dbReference type="ARBA" id="ARBA00023015"/>
    </source>
</evidence>
<reference evidence="6" key="1">
    <citation type="journal article" date="2019" name="Int. J. Syst. Evol. Microbiol.">
        <title>The Global Catalogue of Microorganisms (GCM) 10K type strain sequencing project: providing services to taxonomists for standard genome sequencing and annotation.</title>
        <authorList>
            <consortium name="The Broad Institute Genomics Platform"/>
            <consortium name="The Broad Institute Genome Sequencing Center for Infectious Disease"/>
            <person name="Wu L."/>
            <person name="Ma J."/>
        </authorList>
    </citation>
    <scope>NUCLEOTIDE SEQUENCE [LARGE SCALE GENOMIC DNA]</scope>
    <source>
        <strain evidence="6">JCM 16702</strain>
    </source>
</reference>
<name>A0ABP7VUR7_9ACTN</name>
<evidence type="ECO:0000313" key="5">
    <source>
        <dbReference type="EMBL" id="GAA4074509.1"/>
    </source>
</evidence>
<protein>
    <submittedName>
        <fullName evidence="5">AraC family transcriptional regulator</fullName>
    </submittedName>
</protein>
<organism evidence="5 6">
    <name type="scientific">Actinomadura miaoliensis</name>
    <dbReference type="NCBI Taxonomy" id="430685"/>
    <lineage>
        <taxon>Bacteria</taxon>
        <taxon>Bacillati</taxon>
        <taxon>Actinomycetota</taxon>
        <taxon>Actinomycetes</taxon>
        <taxon>Streptosporangiales</taxon>
        <taxon>Thermomonosporaceae</taxon>
        <taxon>Actinomadura</taxon>
    </lineage>
</organism>
<accession>A0ABP7VUR7</accession>
<dbReference type="InterPro" id="IPR009057">
    <property type="entry name" value="Homeodomain-like_sf"/>
</dbReference>
<proteinExistence type="predicted"/>
<keyword evidence="1" id="KW-0805">Transcription regulation</keyword>
<dbReference type="InterPro" id="IPR050204">
    <property type="entry name" value="AraC_XylS_family_regulators"/>
</dbReference>
<evidence type="ECO:0000313" key="6">
    <source>
        <dbReference type="Proteomes" id="UP001500683"/>
    </source>
</evidence>
<dbReference type="InterPro" id="IPR018060">
    <property type="entry name" value="HTH_AraC"/>
</dbReference>
<evidence type="ECO:0000256" key="3">
    <source>
        <dbReference type="ARBA" id="ARBA00023163"/>
    </source>
</evidence>